<organism evidence="2">
    <name type="scientific">Rice virus X</name>
    <dbReference type="NCBI Taxonomy" id="106518"/>
    <lineage>
        <taxon>Viruses</taxon>
        <taxon>Riboviria</taxon>
        <taxon>Orthornavirae</taxon>
        <taxon>Kitrinoviricota</taxon>
        <taxon>Tolucaviricetes</taxon>
        <taxon>Tolivirales</taxon>
        <taxon>Tombusviridae</taxon>
        <taxon>Regressovirinae</taxon>
        <taxon>Dianthovirus</taxon>
    </lineage>
</organism>
<reference evidence="2" key="1">
    <citation type="journal article" date="2001" name="Arch. Virol.">
        <title>Nucleotide sequence of a Dianthovirus RNA1-like RNA found in grassy stunt-diseased rice plants.</title>
        <authorList>
            <person name="Miranda G.J."/>
            <person name="Aliyari R."/>
            <person name="Shirako Y."/>
        </authorList>
    </citation>
    <scope>NUCLEOTIDE SEQUENCE</scope>
</reference>
<evidence type="ECO:0000313" key="2">
    <source>
        <dbReference type="EMBL" id="BAA97675.1"/>
    </source>
</evidence>
<dbReference type="EMBL" id="AB033715">
    <property type="protein sequence ID" value="BAA97675.1"/>
    <property type="molecule type" value="Genomic_RNA"/>
</dbReference>
<proteinExistence type="predicted"/>
<feature type="region of interest" description="Disordered" evidence="1">
    <location>
        <begin position="114"/>
        <end position="133"/>
    </location>
</feature>
<accession>Q9IR20</accession>
<protein>
    <submittedName>
        <fullName evidence="2">15 kDa protein</fullName>
    </submittedName>
</protein>
<sequence length="133" mass="14917">MVLSTTEFLSTWSKQKRCGGLAAVAISMLKHCVARLSTVGENGWGIEIGCFGAQWFQAHVCPTSLLSASNLVCKRRLRHIWPGCPFRPGDKPYQVCRAITHAFTRIYYDVEPPTSSPVKRHEPWATRSRSQTP</sequence>
<evidence type="ECO:0000256" key="1">
    <source>
        <dbReference type="SAM" id="MobiDB-lite"/>
    </source>
</evidence>
<name>Q9IR20_9TOMB</name>
<gene>
    <name evidence="2" type="primary">ORF3</name>
</gene>